<protein>
    <recommendedName>
        <fullName evidence="2">LsmAD domain-containing protein</fullName>
    </recommendedName>
</protein>
<feature type="region of interest" description="Disordered" evidence="1">
    <location>
        <begin position="441"/>
        <end position="520"/>
    </location>
</feature>
<dbReference type="PANTHER" id="PTHR12854:SF7">
    <property type="entry name" value="ATAXIN-2 HOMOLOG"/>
    <property type="match status" value="1"/>
</dbReference>
<feature type="compositionally biased region" description="Polar residues" evidence="1">
    <location>
        <begin position="37"/>
        <end position="53"/>
    </location>
</feature>
<evidence type="ECO:0000313" key="4">
    <source>
        <dbReference type="Proteomes" id="UP000605846"/>
    </source>
</evidence>
<dbReference type="EMBL" id="JABAYA010000006">
    <property type="protein sequence ID" value="KAF7731862.1"/>
    <property type="molecule type" value="Genomic_DNA"/>
</dbReference>
<organism evidence="3 4">
    <name type="scientific">Apophysomyces ossiformis</name>
    <dbReference type="NCBI Taxonomy" id="679940"/>
    <lineage>
        <taxon>Eukaryota</taxon>
        <taxon>Fungi</taxon>
        <taxon>Fungi incertae sedis</taxon>
        <taxon>Mucoromycota</taxon>
        <taxon>Mucoromycotina</taxon>
        <taxon>Mucoromycetes</taxon>
        <taxon>Mucorales</taxon>
        <taxon>Mucorineae</taxon>
        <taxon>Mucoraceae</taxon>
        <taxon>Apophysomyces</taxon>
    </lineage>
</organism>
<dbReference type="SMART" id="SM01272">
    <property type="entry name" value="LsmAD"/>
    <property type="match status" value="1"/>
</dbReference>
<feature type="compositionally biased region" description="Basic and acidic residues" evidence="1">
    <location>
        <begin position="462"/>
        <end position="490"/>
    </location>
</feature>
<feature type="compositionally biased region" description="Polar residues" evidence="1">
    <location>
        <begin position="15"/>
        <end position="25"/>
    </location>
</feature>
<dbReference type="InterPro" id="IPR025852">
    <property type="entry name" value="SM_dom_ATX"/>
</dbReference>
<dbReference type="Pfam" id="PF06741">
    <property type="entry name" value="LsmAD"/>
    <property type="match status" value="1"/>
</dbReference>
<dbReference type="GO" id="GO:0034063">
    <property type="term" value="P:stress granule assembly"/>
    <property type="evidence" value="ECO:0007669"/>
    <property type="project" value="TreeGrafter"/>
</dbReference>
<feature type="compositionally biased region" description="Polar residues" evidence="1">
    <location>
        <begin position="511"/>
        <end position="520"/>
    </location>
</feature>
<dbReference type="CDD" id="cd00600">
    <property type="entry name" value="Sm_like"/>
    <property type="match status" value="1"/>
</dbReference>
<feature type="compositionally biased region" description="Low complexity" evidence="1">
    <location>
        <begin position="26"/>
        <end position="36"/>
    </location>
</feature>
<dbReference type="Pfam" id="PF14438">
    <property type="entry name" value="SM-ATX"/>
    <property type="match status" value="1"/>
</dbReference>
<evidence type="ECO:0000313" key="3">
    <source>
        <dbReference type="EMBL" id="KAF7731862.1"/>
    </source>
</evidence>
<feature type="domain" description="LsmAD" evidence="2">
    <location>
        <begin position="228"/>
        <end position="299"/>
    </location>
</feature>
<dbReference type="InterPro" id="IPR009604">
    <property type="entry name" value="LsmAD_domain"/>
</dbReference>
<dbReference type="GO" id="GO:0003729">
    <property type="term" value="F:mRNA binding"/>
    <property type="evidence" value="ECO:0007669"/>
    <property type="project" value="TreeGrafter"/>
</dbReference>
<name>A0A8H7BVG5_9FUNG</name>
<feature type="compositionally biased region" description="Basic and acidic residues" evidence="1">
    <location>
        <begin position="498"/>
        <end position="507"/>
    </location>
</feature>
<sequence length="753" mass="83683">MSLTNTKPQGRRQDSGFQKANQSRGNNNKKWSNSNNTTGRVPNNGNTTHSSPAHKQGGYFAEDSDMMKHMHDRMLYLLVNLIGSVVQVTVRNGTKFEGIFHAASTEGDLSVTLKLARKIHDPSEPHQNGKTNPHPVKNTLLLFGRDVVEINAVDVDLTVGDTPLQSRDTFKTDTDISGKSEIKERELHKWNPEGHDHEDQTLGALEGDTSERNGTGSWDQFAANEKLFGLKTDFNEEIYTTRLDRSAPDFKDREKRAIEVANEIQRATSSNVHILEERGIVTDDSGMDEEDRYGAVVRETNTNKYLPPALRKQAQQKPTKEEQIKKENQFGNVPPDSPLHKLLTGNLPKAVVTTPSPVPNLRQESYGSQGKTAVEKVPATERIEAEIATKFHKFAMVEKDKLHAKKQALQKKEKDGRLAELMKFHQTFKLNVPVPPDLVPLLSKGKKPASPAKSNATVSSPSEKKAEAVETTTKAEETKKTVESKVRSADNKQSVPAKKPEGEKIDAQKPATETKQSSSGFKFNVKASEFKPNPDAPVFIPGALSTTDDHSTNRSAKKNNHSGHLTVAEVLCAPFSDDDCENPDSVGPTWPFGQKPYRHQFNQFAHYDDDMFTGYPAQAYPYGYPPQYRYPQQYMPMAQPGHVPYMSPQFVPNVPLTAPIPPSGAPPAVAYSPQMTSASPRGSPFPHGFPSPQRSPMAPPHQVYQQYQGNPPPGAPMMVHMMQPNMMQQQQRPMMHEPYPNMQGPPTSPRKDD</sequence>
<comment type="caution">
    <text evidence="3">The sequence shown here is derived from an EMBL/GenBank/DDBJ whole genome shotgun (WGS) entry which is preliminary data.</text>
</comment>
<feature type="region of interest" description="Disordered" evidence="1">
    <location>
        <begin position="351"/>
        <end position="373"/>
    </location>
</feature>
<evidence type="ECO:0000259" key="2">
    <source>
        <dbReference type="SMART" id="SM01272"/>
    </source>
</evidence>
<dbReference type="OrthoDB" id="2275718at2759"/>
<feature type="compositionally biased region" description="Low complexity" evidence="1">
    <location>
        <begin position="441"/>
        <end position="454"/>
    </location>
</feature>
<evidence type="ECO:0000256" key="1">
    <source>
        <dbReference type="SAM" id="MobiDB-lite"/>
    </source>
</evidence>
<dbReference type="GO" id="GO:0010494">
    <property type="term" value="C:cytoplasmic stress granule"/>
    <property type="evidence" value="ECO:0007669"/>
    <property type="project" value="TreeGrafter"/>
</dbReference>
<dbReference type="Proteomes" id="UP000605846">
    <property type="component" value="Unassembled WGS sequence"/>
</dbReference>
<dbReference type="AlphaFoldDB" id="A0A8H7BVG5"/>
<proteinExistence type="predicted"/>
<accession>A0A8H7BVG5</accession>
<feature type="region of interest" description="Disordered" evidence="1">
    <location>
        <begin position="729"/>
        <end position="753"/>
    </location>
</feature>
<gene>
    <name evidence="3" type="ORF">EC973_007693</name>
</gene>
<dbReference type="PANTHER" id="PTHR12854">
    <property type="entry name" value="ATAXIN 2-RELATED"/>
    <property type="match status" value="1"/>
</dbReference>
<dbReference type="InterPro" id="IPR045117">
    <property type="entry name" value="ATXN2-like"/>
</dbReference>
<reference evidence="3" key="1">
    <citation type="submission" date="2020-01" db="EMBL/GenBank/DDBJ databases">
        <title>Genome Sequencing of Three Apophysomyces-Like Fungal Strains Confirms a Novel Fungal Genus in the Mucoromycota with divergent Burkholderia-like Endosymbiotic Bacteria.</title>
        <authorList>
            <person name="Stajich J.E."/>
            <person name="Macias A.M."/>
            <person name="Carter-House D."/>
            <person name="Lovett B."/>
            <person name="Kasson L.R."/>
            <person name="Berry K."/>
            <person name="Grigoriev I."/>
            <person name="Chang Y."/>
            <person name="Spatafora J."/>
            <person name="Kasson M.T."/>
        </authorList>
    </citation>
    <scope>NUCLEOTIDE SEQUENCE</scope>
    <source>
        <strain evidence="3">NRRL A-21654</strain>
    </source>
</reference>
<feature type="region of interest" description="Disordered" evidence="1">
    <location>
        <begin position="1"/>
        <end position="59"/>
    </location>
</feature>
<keyword evidence="4" id="KW-1185">Reference proteome</keyword>
<feature type="compositionally biased region" description="Polar residues" evidence="1">
    <location>
        <begin position="362"/>
        <end position="371"/>
    </location>
</feature>
<feature type="region of interest" description="Disordered" evidence="1">
    <location>
        <begin position="668"/>
        <end position="702"/>
    </location>
</feature>
<feature type="compositionally biased region" description="Basic and acidic residues" evidence="1">
    <location>
        <begin position="318"/>
        <end position="328"/>
    </location>
</feature>
<feature type="region of interest" description="Disordered" evidence="1">
    <location>
        <begin position="308"/>
        <end position="336"/>
    </location>
</feature>